<gene>
    <name evidence="2" type="ORF">KGQ91_08305</name>
</gene>
<name>A0ABS7WZR5_9GAMM</name>
<dbReference type="InterPro" id="IPR041657">
    <property type="entry name" value="HTH_17"/>
</dbReference>
<accession>A0ABS7WZR5</accession>
<dbReference type="EMBL" id="JAGXFD010000001">
    <property type="protein sequence ID" value="MBZ9567683.1"/>
    <property type="molecule type" value="Genomic_DNA"/>
</dbReference>
<organism evidence="2 3">
    <name type="scientific">Modicisalibacter tunisiensis</name>
    <dbReference type="NCBI Taxonomy" id="390637"/>
    <lineage>
        <taxon>Bacteria</taxon>
        <taxon>Pseudomonadati</taxon>
        <taxon>Pseudomonadota</taxon>
        <taxon>Gammaproteobacteria</taxon>
        <taxon>Oceanospirillales</taxon>
        <taxon>Halomonadaceae</taxon>
        <taxon>Modicisalibacter</taxon>
    </lineage>
</organism>
<keyword evidence="3" id="KW-1185">Reference proteome</keyword>
<evidence type="ECO:0000259" key="1">
    <source>
        <dbReference type="Pfam" id="PF12728"/>
    </source>
</evidence>
<dbReference type="Proteomes" id="UP001319883">
    <property type="component" value="Unassembled WGS sequence"/>
</dbReference>
<dbReference type="RefSeq" id="WP_224415518.1">
    <property type="nucleotide sequence ID" value="NZ_JAGXFC010000001.1"/>
</dbReference>
<dbReference type="InterPro" id="IPR009061">
    <property type="entry name" value="DNA-bd_dom_put_sf"/>
</dbReference>
<dbReference type="SUPFAM" id="SSF46955">
    <property type="entry name" value="Putative DNA-binding domain"/>
    <property type="match status" value="1"/>
</dbReference>
<comment type="caution">
    <text evidence="2">The sequence shown here is derived from an EMBL/GenBank/DDBJ whole genome shotgun (WGS) entry which is preliminary data.</text>
</comment>
<evidence type="ECO:0000313" key="3">
    <source>
        <dbReference type="Proteomes" id="UP001319883"/>
    </source>
</evidence>
<sequence length="68" mass="7663">MDQPQAPQVPAHVPLMTLERFAELSGLTVDTVYGHIRRGYLPAVKVGRYRLVNIALLQTQCLQAEDWS</sequence>
<protein>
    <submittedName>
        <fullName evidence="2">Helix-turn-helix domain-containing protein</fullName>
    </submittedName>
</protein>
<reference evidence="2 3" key="1">
    <citation type="submission" date="2021-05" db="EMBL/GenBank/DDBJ databases">
        <title>Petroleum and Energy Research Collection (APPE): ex situ preservation of microbial diversity associated with the oil industry and exploitation of its biotechnological potential.</title>
        <authorList>
            <person name="Paixao C.T.M."/>
            <person name="Gomes M.B."/>
            <person name="Oliveira V.M."/>
        </authorList>
    </citation>
    <scope>NUCLEOTIDE SEQUENCE [LARGE SCALE GENOMIC DNA]</scope>
    <source>
        <strain evidence="2 3">LIT2</strain>
    </source>
</reference>
<evidence type="ECO:0000313" key="2">
    <source>
        <dbReference type="EMBL" id="MBZ9567683.1"/>
    </source>
</evidence>
<feature type="domain" description="Helix-turn-helix" evidence="1">
    <location>
        <begin position="15"/>
        <end position="51"/>
    </location>
</feature>
<proteinExistence type="predicted"/>
<dbReference type="Pfam" id="PF12728">
    <property type="entry name" value="HTH_17"/>
    <property type="match status" value="1"/>
</dbReference>